<accession>A0A5C7B3F2</accession>
<proteinExistence type="predicted"/>
<evidence type="ECO:0000256" key="1">
    <source>
        <dbReference type="SAM" id="MobiDB-lite"/>
    </source>
</evidence>
<dbReference type="EMBL" id="VOSC01000005">
    <property type="protein sequence ID" value="TXE14967.1"/>
    <property type="molecule type" value="Genomic_DNA"/>
</dbReference>
<gene>
    <name evidence="2" type="ORF">FUA26_00220</name>
</gene>
<sequence length="238" mass="27088">MKKTTLTLLSFLFLMYSCGDSNEESSSDETQATDEIKEESEEETNSETETCNIVNKDGLLIIEAESFNLKGKWRIIEDEKASAGKYIEYYGANSYQNQNLDHEITVKFTVDAPATYLVRWYMRQPDEAEGDKSNDVWIYFPGNIGLARINDADYTLEHYEKFVSRGKGEFTYGGALDLHNPKSSSWMRARFPEAGEYTLKICARSEFFQLDKLVLSTGMPDGDAKDKSKNLSETIICE</sequence>
<dbReference type="RefSeq" id="WP_147130304.1">
    <property type="nucleotide sequence ID" value="NZ_VOSC01000005.1"/>
</dbReference>
<evidence type="ECO:0000313" key="2">
    <source>
        <dbReference type="EMBL" id="TXE14967.1"/>
    </source>
</evidence>
<keyword evidence="3" id="KW-1185">Reference proteome</keyword>
<dbReference type="AlphaFoldDB" id="A0A5C7B3F2"/>
<comment type="caution">
    <text evidence="2">The sequence shown here is derived from an EMBL/GenBank/DDBJ whole genome shotgun (WGS) entry which is preliminary data.</text>
</comment>
<reference evidence="3" key="1">
    <citation type="submission" date="2019-08" db="EMBL/GenBank/DDBJ databases">
        <title>Seonamhaeicola sediminis sp. nov., isolated from marine sediment.</title>
        <authorList>
            <person name="Cao W.R."/>
        </authorList>
    </citation>
    <scope>NUCLEOTIDE SEQUENCE [LARGE SCALE GENOMIC DNA]</scope>
    <source>
        <strain evidence="3">Gy8</strain>
    </source>
</reference>
<evidence type="ECO:0008006" key="4">
    <source>
        <dbReference type="Google" id="ProtNLM"/>
    </source>
</evidence>
<protein>
    <recommendedName>
        <fullName evidence="4">Lipoprotein</fullName>
    </recommendedName>
</protein>
<organism evidence="2 3">
    <name type="scientific">Seonamhaeicola algicola</name>
    <dbReference type="NCBI Taxonomy" id="1719036"/>
    <lineage>
        <taxon>Bacteria</taxon>
        <taxon>Pseudomonadati</taxon>
        <taxon>Bacteroidota</taxon>
        <taxon>Flavobacteriia</taxon>
        <taxon>Flavobacteriales</taxon>
        <taxon>Flavobacteriaceae</taxon>
    </lineage>
</organism>
<dbReference type="OrthoDB" id="1433014at2"/>
<dbReference type="PROSITE" id="PS51257">
    <property type="entry name" value="PROKAR_LIPOPROTEIN"/>
    <property type="match status" value="1"/>
</dbReference>
<feature type="compositionally biased region" description="Acidic residues" evidence="1">
    <location>
        <begin position="36"/>
        <end position="46"/>
    </location>
</feature>
<name>A0A5C7B3F2_9FLAO</name>
<dbReference type="Gene3D" id="2.60.120.260">
    <property type="entry name" value="Galactose-binding domain-like"/>
    <property type="match status" value="1"/>
</dbReference>
<dbReference type="Proteomes" id="UP000321790">
    <property type="component" value="Unassembled WGS sequence"/>
</dbReference>
<evidence type="ECO:0000313" key="3">
    <source>
        <dbReference type="Proteomes" id="UP000321790"/>
    </source>
</evidence>
<feature type="region of interest" description="Disordered" evidence="1">
    <location>
        <begin position="22"/>
        <end position="49"/>
    </location>
</feature>